<proteinExistence type="inferred from homology"/>
<evidence type="ECO:0000313" key="8">
    <source>
        <dbReference type="EMBL" id="GFR76200.1"/>
    </source>
</evidence>
<dbReference type="FunFam" id="3.30.420.80:FF:000005">
    <property type="entry name" value="39S ribosomal protein L18, mitochondrial"/>
    <property type="match status" value="1"/>
</dbReference>
<evidence type="ECO:0000256" key="6">
    <source>
        <dbReference type="ARBA" id="ARBA00069051"/>
    </source>
</evidence>
<dbReference type="GO" id="GO:0005840">
    <property type="term" value="C:ribosome"/>
    <property type="evidence" value="ECO:0007669"/>
    <property type="project" value="UniProtKB-KW"/>
</dbReference>
<organism evidence="8 9">
    <name type="scientific">Elysia marginata</name>
    <dbReference type="NCBI Taxonomy" id="1093978"/>
    <lineage>
        <taxon>Eukaryota</taxon>
        <taxon>Metazoa</taxon>
        <taxon>Spiralia</taxon>
        <taxon>Lophotrochozoa</taxon>
        <taxon>Mollusca</taxon>
        <taxon>Gastropoda</taxon>
        <taxon>Heterobranchia</taxon>
        <taxon>Euthyneura</taxon>
        <taxon>Panpulmonata</taxon>
        <taxon>Sacoglossa</taxon>
        <taxon>Placobranchoidea</taxon>
        <taxon>Plakobranchidae</taxon>
        <taxon>Elysia</taxon>
    </lineage>
</organism>
<sequence length="219" mass="24792">MAGCLRKVLLPLPRATCNTSQLETIQNFAVQLKALRSLSTGSPRCMSTKDNSDYVINPVYHNRNPRNLEKMALARKRLGWKFQSPRKDYYNKLVLMRSSRHTNAWVEHQSGKIVVSASTAEHAISSQLYSLNDVSACENVGRVLAQRCLESGITEVFFDEASESTLSEKVSSFLQAFKDVDIALTEPEVQDKKFSPGVNYDGYNRYAEPKAWKEDYQDV</sequence>
<evidence type="ECO:0000256" key="5">
    <source>
        <dbReference type="ARBA" id="ARBA00023274"/>
    </source>
</evidence>
<dbReference type="PANTHER" id="PTHR12899:SF3">
    <property type="entry name" value="LARGE RIBOSOMAL SUBUNIT PROTEIN UL18M"/>
    <property type="match status" value="1"/>
</dbReference>
<dbReference type="GO" id="GO:0005743">
    <property type="term" value="C:mitochondrial inner membrane"/>
    <property type="evidence" value="ECO:0007669"/>
    <property type="project" value="UniProtKB-ARBA"/>
</dbReference>
<evidence type="ECO:0000256" key="2">
    <source>
        <dbReference type="ARBA" id="ARBA00007116"/>
    </source>
</evidence>
<dbReference type="GO" id="GO:0006412">
    <property type="term" value="P:translation"/>
    <property type="evidence" value="ECO:0007669"/>
    <property type="project" value="InterPro"/>
</dbReference>
<comment type="subcellular location">
    <subcellularLocation>
        <location evidence="1">Mitochondrion</location>
    </subcellularLocation>
</comment>
<evidence type="ECO:0000256" key="7">
    <source>
        <dbReference type="ARBA" id="ARBA00082661"/>
    </source>
</evidence>
<keyword evidence="5" id="KW-0687">Ribonucleoprotein</keyword>
<name>A0AAV4FTT4_9GAST</name>
<evidence type="ECO:0000256" key="1">
    <source>
        <dbReference type="ARBA" id="ARBA00004173"/>
    </source>
</evidence>
<gene>
    <name evidence="8" type="ORF">ElyMa_000475600</name>
</gene>
<dbReference type="GO" id="GO:0003735">
    <property type="term" value="F:structural constituent of ribosome"/>
    <property type="evidence" value="ECO:0007669"/>
    <property type="project" value="InterPro"/>
</dbReference>
<dbReference type="Pfam" id="PF00861">
    <property type="entry name" value="Ribosomal_L18p"/>
    <property type="match status" value="1"/>
</dbReference>
<dbReference type="Proteomes" id="UP000762676">
    <property type="component" value="Unassembled WGS sequence"/>
</dbReference>
<accession>A0AAV4FTT4</accession>
<dbReference type="InterPro" id="IPR036967">
    <property type="entry name" value="Ribosomal_uS11_sf"/>
</dbReference>
<comment type="caution">
    <text evidence="8">The sequence shown here is derived from an EMBL/GenBank/DDBJ whole genome shotgun (WGS) entry which is preliminary data.</text>
</comment>
<dbReference type="Gene3D" id="3.30.420.80">
    <property type="entry name" value="Ribosomal protein S11"/>
    <property type="match status" value="1"/>
</dbReference>
<dbReference type="EMBL" id="BMAT01000927">
    <property type="protein sequence ID" value="GFR76200.1"/>
    <property type="molecule type" value="Genomic_DNA"/>
</dbReference>
<dbReference type="PANTHER" id="PTHR12899">
    <property type="entry name" value="39S RIBOSOMAL PROTEIN L18, MITOCHONDRIAL"/>
    <property type="match status" value="1"/>
</dbReference>
<dbReference type="GO" id="GO:1990904">
    <property type="term" value="C:ribonucleoprotein complex"/>
    <property type="evidence" value="ECO:0007669"/>
    <property type="project" value="UniProtKB-KW"/>
</dbReference>
<dbReference type="SUPFAM" id="SSF53137">
    <property type="entry name" value="Translational machinery components"/>
    <property type="match status" value="1"/>
</dbReference>
<dbReference type="CDD" id="cd00432">
    <property type="entry name" value="Ribosomal_L18_L5e"/>
    <property type="match status" value="1"/>
</dbReference>
<dbReference type="AlphaFoldDB" id="A0AAV4FTT4"/>
<dbReference type="InterPro" id="IPR057268">
    <property type="entry name" value="Ribosomal_L18"/>
</dbReference>
<keyword evidence="4" id="KW-0496">Mitochondrion</keyword>
<protein>
    <recommendedName>
        <fullName evidence="6">Large ribosomal subunit protein uL18m</fullName>
    </recommendedName>
    <alternativeName>
        <fullName evidence="7">39S ribosomal protein L18, mitochondrial</fullName>
    </alternativeName>
</protein>
<evidence type="ECO:0000256" key="4">
    <source>
        <dbReference type="ARBA" id="ARBA00023128"/>
    </source>
</evidence>
<comment type="similarity">
    <text evidence="2">Belongs to the universal ribosomal protein uL18 family.</text>
</comment>
<reference evidence="8 9" key="1">
    <citation type="journal article" date="2021" name="Elife">
        <title>Chloroplast acquisition without the gene transfer in kleptoplastic sea slugs, Plakobranchus ocellatus.</title>
        <authorList>
            <person name="Maeda T."/>
            <person name="Takahashi S."/>
            <person name="Yoshida T."/>
            <person name="Shimamura S."/>
            <person name="Takaki Y."/>
            <person name="Nagai Y."/>
            <person name="Toyoda A."/>
            <person name="Suzuki Y."/>
            <person name="Arimoto A."/>
            <person name="Ishii H."/>
            <person name="Satoh N."/>
            <person name="Nishiyama T."/>
            <person name="Hasebe M."/>
            <person name="Maruyama T."/>
            <person name="Minagawa J."/>
            <person name="Obokata J."/>
            <person name="Shigenobu S."/>
        </authorList>
    </citation>
    <scope>NUCLEOTIDE SEQUENCE [LARGE SCALE GENOMIC DNA]</scope>
</reference>
<evidence type="ECO:0000313" key="9">
    <source>
        <dbReference type="Proteomes" id="UP000762676"/>
    </source>
</evidence>
<evidence type="ECO:0000256" key="3">
    <source>
        <dbReference type="ARBA" id="ARBA00022980"/>
    </source>
</evidence>
<dbReference type="InterPro" id="IPR005484">
    <property type="entry name" value="Ribosomal_uL18_bac/plant/anim"/>
</dbReference>
<keyword evidence="9" id="KW-1185">Reference proteome</keyword>
<keyword evidence="3 8" id="KW-0689">Ribosomal protein</keyword>
<dbReference type="GO" id="GO:0008097">
    <property type="term" value="F:5S rRNA binding"/>
    <property type="evidence" value="ECO:0007669"/>
    <property type="project" value="TreeGrafter"/>
</dbReference>